<dbReference type="Pfam" id="PF01872">
    <property type="entry name" value="RibD_C"/>
    <property type="match status" value="1"/>
</dbReference>
<evidence type="ECO:0000256" key="1">
    <source>
        <dbReference type="ARBA" id="ARBA00005104"/>
    </source>
</evidence>
<sequence length="222" mass="24079">MRPYVLLSCAMSIDGHIDDNGPERLLLSNAEDFDRVDEVRASCDAIMVGAGTVRRDNPRLLIRSPERRHRRVARGLPPDPVKVTVTARGDLDPECAFFTAGDGEKLVYASASAAVPLAGLLKDRATVIHTGGPGDTVDLRLVLDDLGRRGIRRLMVEGGGGLHTRFLSERLADELQLVVAPLFVGDPAAPRFVSGGDLPKGRLNLTEVVKIGDVALLRYRLR</sequence>
<comment type="caution">
    <text evidence="5">The sequence shown here is derived from an EMBL/GenBank/DDBJ whole genome shotgun (WGS) entry which is preliminary data.</text>
</comment>
<organism evidence="5 6">
    <name type="scientific">Thermopolyspora flexuosa</name>
    <dbReference type="NCBI Taxonomy" id="103836"/>
    <lineage>
        <taxon>Bacteria</taxon>
        <taxon>Bacillati</taxon>
        <taxon>Actinomycetota</taxon>
        <taxon>Actinomycetes</taxon>
        <taxon>Streptosporangiales</taxon>
        <taxon>Streptosporangiaceae</taxon>
        <taxon>Thermopolyspora</taxon>
    </lineage>
</organism>
<reference evidence="5 6" key="1">
    <citation type="submission" date="2019-06" db="EMBL/GenBank/DDBJ databases">
        <title>Sequencing the genomes of 1000 actinobacteria strains.</title>
        <authorList>
            <person name="Klenk H.-P."/>
        </authorList>
    </citation>
    <scope>NUCLEOTIDE SEQUENCE [LARGE SCALE GENOMIC DNA]</scope>
    <source>
        <strain evidence="5 6">DSM 43186</strain>
    </source>
</reference>
<evidence type="ECO:0000313" key="5">
    <source>
        <dbReference type="EMBL" id="TQM73927.1"/>
    </source>
</evidence>
<dbReference type="EMBL" id="VFPQ01000001">
    <property type="protein sequence ID" value="TQM73927.1"/>
    <property type="molecule type" value="Genomic_DNA"/>
</dbReference>
<proteinExistence type="predicted"/>
<feature type="domain" description="Bacterial bifunctional deaminase-reductase C-terminal" evidence="4">
    <location>
        <begin position="3"/>
        <end position="214"/>
    </location>
</feature>
<evidence type="ECO:0000256" key="3">
    <source>
        <dbReference type="ARBA" id="ARBA00023002"/>
    </source>
</evidence>
<dbReference type="Proteomes" id="UP000319213">
    <property type="component" value="Unassembled WGS sequence"/>
</dbReference>
<evidence type="ECO:0000256" key="2">
    <source>
        <dbReference type="ARBA" id="ARBA00022857"/>
    </source>
</evidence>
<dbReference type="InterPro" id="IPR050765">
    <property type="entry name" value="Riboflavin_Biosynth_HTPR"/>
</dbReference>
<keyword evidence="2" id="KW-0521">NADP</keyword>
<dbReference type="PANTHER" id="PTHR38011">
    <property type="entry name" value="DIHYDROFOLATE REDUCTASE FAMILY PROTEIN (AFU_ORTHOLOGUE AFUA_8G06820)"/>
    <property type="match status" value="1"/>
</dbReference>
<keyword evidence="6" id="KW-1185">Reference proteome</keyword>
<dbReference type="SUPFAM" id="SSF53597">
    <property type="entry name" value="Dihydrofolate reductase-like"/>
    <property type="match status" value="1"/>
</dbReference>
<dbReference type="AlphaFoldDB" id="A0A543ITQ3"/>
<accession>A0A543ITQ3</accession>
<dbReference type="RefSeq" id="WP_229789150.1">
    <property type="nucleotide sequence ID" value="NZ_BMPV01000008.1"/>
</dbReference>
<protein>
    <submittedName>
        <fullName evidence="5">5-amino-6-(5-phosphoribosylamino)uracil reductase</fullName>
    </submittedName>
</protein>
<dbReference type="GO" id="GO:0008703">
    <property type="term" value="F:5-amino-6-(5-phosphoribosylamino)uracil reductase activity"/>
    <property type="evidence" value="ECO:0007669"/>
    <property type="project" value="InterPro"/>
</dbReference>
<dbReference type="InterPro" id="IPR002734">
    <property type="entry name" value="RibDG_C"/>
</dbReference>
<dbReference type="GO" id="GO:0009231">
    <property type="term" value="P:riboflavin biosynthetic process"/>
    <property type="evidence" value="ECO:0007669"/>
    <property type="project" value="InterPro"/>
</dbReference>
<evidence type="ECO:0000259" key="4">
    <source>
        <dbReference type="Pfam" id="PF01872"/>
    </source>
</evidence>
<keyword evidence="3" id="KW-0560">Oxidoreductase</keyword>
<comment type="pathway">
    <text evidence="1">Cofactor biosynthesis; riboflavin biosynthesis.</text>
</comment>
<dbReference type="InterPro" id="IPR024072">
    <property type="entry name" value="DHFR-like_dom_sf"/>
</dbReference>
<gene>
    <name evidence="5" type="ORF">FHX40_0585</name>
</gene>
<name>A0A543ITQ3_9ACTN</name>
<dbReference type="PANTHER" id="PTHR38011:SF7">
    <property type="entry name" value="2,5-DIAMINO-6-RIBOSYLAMINO-4(3H)-PYRIMIDINONE 5'-PHOSPHATE REDUCTASE"/>
    <property type="match status" value="1"/>
</dbReference>
<evidence type="ECO:0000313" key="6">
    <source>
        <dbReference type="Proteomes" id="UP000319213"/>
    </source>
</evidence>
<dbReference type="Gene3D" id="3.40.430.10">
    <property type="entry name" value="Dihydrofolate Reductase, subunit A"/>
    <property type="match status" value="1"/>
</dbReference>